<comment type="similarity">
    <text evidence="1">Belongs to the membrane fusion protein (MFP) (TC 8.A.1) family.</text>
</comment>
<evidence type="ECO:0000313" key="4">
    <source>
        <dbReference type="Proteomes" id="UP000290287"/>
    </source>
</evidence>
<dbReference type="PANTHER" id="PTHR30469">
    <property type="entry name" value="MULTIDRUG RESISTANCE PROTEIN MDTA"/>
    <property type="match status" value="1"/>
</dbReference>
<dbReference type="Gene3D" id="2.40.50.100">
    <property type="match status" value="1"/>
</dbReference>
<dbReference type="Gene3D" id="1.10.287.470">
    <property type="entry name" value="Helix hairpin bin"/>
    <property type="match status" value="1"/>
</dbReference>
<name>A0A4Q0YK09_9GAMM</name>
<dbReference type="AlphaFoldDB" id="A0A4Q0YK09"/>
<proteinExistence type="inferred from homology"/>
<dbReference type="SUPFAM" id="SSF111369">
    <property type="entry name" value="HlyD-like secretion proteins"/>
    <property type="match status" value="1"/>
</dbReference>
<keyword evidence="4" id="KW-1185">Reference proteome</keyword>
<dbReference type="InterPro" id="IPR058625">
    <property type="entry name" value="MdtA-like_BSH"/>
</dbReference>
<reference evidence="3 4" key="1">
    <citation type="submission" date="2017-10" db="EMBL/GenBank/DDBJ databases">
        <title>Nyctiphanis sp. nov., isolated from the stomach of the euphausiid Nyctiphanes simplex (Hansen, 1911) in the Gulf of California.</title>
        <authorList>
            <person name="Gomez-Gil B."/>
            <person name="Aguilar-Mendez M."/>
            <person name="Lopez-Cortes A."/>
            <person name="Gomez-Gutierrez J."/>
            <person name="Roque A."/>
            <person name="Lang E."/>
            <person name="Gonzalez-Castillo A."/>
        </authorList>
    </citation>
    <scope>NUCLEOTIDE SEQUENCE [LARGE SCALE GENOMIC DNA]</scope>
    <source>
        <strain evidence="3 4">CAIM 600</strain>
    </source>
</reference>
<evidence type="ECO:0000313" key="3">
    <source>
        <dbReference type="EMBL" id="RXJ71050.1"/>
    </source>
</evidence>
<dbReference type="GO" id="GO:1990281">
    <property type="term" value="C:efflux pump complex"/>
    <property type="evidence" value="ECO:0007669"/>
    <property type="project" value="TreeGrafter"/>
</dbReference>
<comment type="caution">
    <text evidence="3">The sequence shown here is derived from an EMBL/GenBank/DDBJ whole genome shotgun (WGS) entry which is preliminary data.</text>
</comment>
<gene>
    <name evidence="3" type="ORF">CS022_21850</name>
</gene>
<accession>A0A4Q0YK09</accession>
<organism evidence="3 4">
    <name type="scientific">Veronia nyctiphanis</name>
    <dbReference type="NCBI Taxonomy" id="1278244"/>
    <lineage>
        <taxon>Bacteria</taxon>
        <taxon>Pseudomonadati</taxon>
        <taxon>Pseudomonadota</taxon>
        <taxon>Gammaproteobacteria</taxon>
        <taxon>Vibrionales</taxon>
        <taxon>Vibrionaceae</taxon>
        <taxon>Veronia</taxon>
    </lineage>
</organism>
<feature type="domain" description="Multidrug resistance protein MdtA-like barrel-sandwich hybrid" evidence="2">
    <location>
        <begin position="58"/>
        <end position="189"/>
    </location>
</feature>
<sequence length="189" mass="21293">MILMRKFLTFFLILAVVGGVIFWKSKAEKPTDIYVETAEEQDIRDTILASGNLTFDTKIQLRSEVTGTVESVLVVEGDRVKKGQLLLEVNATAYQTDVDSREAQVAARNIEIERVSASQQEMLRQFKLKKSLYNKKLMGKDEYERVANQLRLANIEVKAAKVRLNQDLAALALAKDKLAKTQIRATMDG</sequence>
<dbReference type="EMBL" id="PEIB01000041">
    <property type="protein sequence ID" value="RXJ71050.1"/>
    <property type="molecule type" value="Genomic_DNA"/>
</dbReference>
<dbReference type="Proteomes" id="UP000290287">
    <property type="component" value="Unassembled WGS sequence"/>
</dbReference>
<dbReference type="Pfam" id="PF25917">
    <property type="entry name" value="BSH_RND"/>
    <property type="match status" value="1"/>
</dbReference>
<evidence type="ECO:0000256" key="1">
    <source>
        <dbReference type="ARBA" id="ARBA00009477"/>
    </source>
</evidence>
<protein>
    <recommendedName>
        <fullName evidence="2">Multidrug resistance protein MdtA-like barrel-sandwich hybrid domain-containing protein</fullName>
    </recommendedName>
</protein>
<dbReference type="PANTHER" id="PTHR30469:SF33">
    <property type="entry name" value="SLR1207 PROTEIN"/>
    <property type="match status" value="1"/>
</dbReference>
<evidence type="ECO:0000259" key="2">
    <source>
        <dbReference type="Pfam" id="PF25917"/>
    </source>
</evidence>
<dbReference type="GO" id="GO:0015562">
    <property type="term" value="F:efflux transmembrane transporter activity"/>
    <property type="evidence" value="ECO:0007669"/>
    <property type="project" value="TreeGrafter"/>
</dbReference>